<evidence type="ECO:0008006" key="4">
    <source>
        <dbReference type="Google" id="ProtNLM"/>
    </source>
</evidence>
<dbReference type="OrthoDB" id="4775239at2"/>
<name>M1NWA0_9CORY</name>
<keyword evidence="3" id="KW-1185">Reference proteome</keyword>
<dbReference type="PATRIC" id="fig|1121362.3.peg.768"/>
<keyword evidence="1" id="KW-1133">Transmembrane helix</keyword>
<feature type="transmembrane region" description="Helical" evidence="1">
    <location>
        <begin position="56"/>
        <end position="81"/>
    </location>
</feature>
<evidence type="ECO:0000256" key="1">
    <source>
        <dbReference type="SAM" id="Phobius"/>
    </source>
</evidence>
<evidence type="ECO:0000313" key="3">
    <source>
        <dbReference type="Proteomes" id="UP000011723"/>
    </source>
</evidence>
<accession>M1NWA0</accession>
<dbReference type="STRING" id="1121362.A605_03820"/>
<reference evidence="2 3" key="1">
    <citation type="journal article" date="2012" name="Stand. Genomic Sci.">
        <title>Genome sequence of the halotolerant bacterium Corynebacterium halotolerans type strain YIM 70093(T) (= DSM 44683(T)).</title>
        <authorList>
            <person name="Ruckert C."/>
            <person name="Albersmeier A."/>
            <person name="Al-Dilaimi A."/>
            <person name="Niehaus K."/>
            <person name="Szczepanowski R."/>
            <person name="Kalinowski J."/>
        </authorList>
    </citation>
    <scope>NUCLEOTIDE SEQUENCE [LARGE SCALE GENOMIC DNA]</scope>
    <source>
        <strain evidence="2">YIM 70093</strain>
    </source>
</reference>
<feature type="transmembrane region" description="Helical" evidence="1">
    <location>
        <begin position="111"/>
        <end position="128"/>
    </location>
</feature>
<keyword evidence="1" id="KW-0472">Membrane</keyword>
<feature type="transmembrane region" description="Helical" evidence="1">
    <location>
        <begin position="88"/>
        <end position="105"/>
    </location>
</feature>
<gene>
    <name evidence="2" type="ORF">A605_03820</name>
</gene>
<dbReference type="eggNOG" id="ENOG5033A20">
    <property type="taxonomic scope" value="Bacteria"/>
</dbReference>
<dbReference type="KEGG" id="chn:A605_03820"/>
<protein>
    <recommendedName>
        <fullName evidence="4">Integral membrane protein</fullName>
    </recommendedName>
</protein>
<sequence>MTTSNRPLPPAPLRWASIIAILQSLVGLGYAGLLVYREIIGAEDLTLVSEGDNASWVGYGTAIFFAIIFGTVLTGAIMMMLGRRWGRGPVVMLNIMLLPIAYYMFSGGAVLVGTVTLVSAVLALVMLFNPRSAAWSAATHGGR</sequence>
<proteinExistence type="predicted"/>
<dbReference type="AlphaFoldDB" id="M1NWA0"/>
<organism evidence="2 3">
    <name type="scientific">Corynebacterium halotolerans YIM 70093 = DSM 44683</name>
    <dbReference type="NCBI Taxonomy" id="1121362"/>
    <lineage>
        <taxon>Bacteria</taxon>
        <taxon>Bacillati</taxon>
        <taxon>Actinomycetota</taxon>
        <taxon>Actinomycetes</taxon>
        <taxon>Mycobacteriales</taxon>
        <taxon>Corynebacteriaceae</taxon>
        <taxon>Corynebacterium</taxon>
    </lineage>
</organism>
<evidence type="ECO:0000313" key="2">
    <source>
        <dbReference type="EMBL" id="AGF71775.1"/>
    </source>
</evidence>
<dbReference type="Proteomes" id="UP000011723">
    <property type="component" value="Chromosome"/>
</dbReference>
<keyword evidence="1" id="KW-0812">Transmembrane</keyword>
<dbReference type="RefSeq" id="WP_015400194.1">
    <property type="nucleotide sequence ID" value="NC_020302.1"/>
</dbReference>
<dbReference type="HOGENOM" id="CLU_124994_0_1_11"/>
<feature type="transmembrane region" description="Helical" evidence="1">
    <location>
        <begin position="12"/>
        <end position="36"/>
    </location>
</feature>
<dbReference type="EMBL" id="CP003697">
    <property type="protein sequence ID" value="AGF71775.1"/>
    <property type="molecule type" value="Genomic_DNA"/>
</dbReference>